<keyword evidence="3 5" id="KW-1133">Transmembrane helix</keyword>
<dbReference type="RefSeq" id="WP_095134596.1">
    <property type="nucleotide sequence ID" value="NZ_NIBG01000015.1"/>
</dbReference>
<accession>A0A267MFZ1</accession>
<evidence type="ECO:0000256" key="3">
    <source>
        <dbReference type="ARBA" id="ARBA00022989"/>
    </source>
</evidence>
<gene>
    <name evidence="6" type="ORF">CCE28_15275</name>
</gene>
<reference evidence="6 7" key="1">
    <citation type="submission" date="2017-06" db="EMBL/GenBank/DDBJ databases">
        <title>Draft genome sequence of anaerobic fermentative bacterium Anaeromicrobium sediminis DY2726D isolated from West Pacific Ocean sediments.</title>
        <authorList>
            <person name="Zeng X."/>
        </authorList>
    </citation>
    <scope>NUCLEOTIDE SEQUENCE [LARGE SCALE GENOMIC DNA]</scope>
    <source>
        <strain evidence="6 7">DY2726D</strain>
    </source>
</reference>
<comment type="caution">
    <text evidence="6">The sequence shown here is derived from an EMBL/GenBank/DDBJ whole genome shotgun (WGS) entry which is preliminary data.</text>
</comment>
<evidence type="ECO:0000256" key="5">
    <source>
        <dbReference type="SAM" id="Phobius"/>
    </source>
</evidence>
<proteinExistence type="predicted"/>
<evidence type="ECO:0000313" key="6">
    <source>
        <dbReference type="EMBL" id="PAB58466.1"/>
    </source>
</evidence>
<protein>
    <recommendedName>
        <fullName evidence="8">Colicin V production protein</fullName>
    </recommendedName>
</protein>
<sequence>MSLVDSCVLIVCALSTLMGYLSGLIKSFFSIASYFIAGYVAKLYYKSVAVYIVENTSIGESINNLVSNSIATSAVPVMGNALTNNVIFTTMTLSIVNIISIILVFIIVKIILSIASTLLNGVASLPILNGLNRLGGGAFGFVRGILIIFIVFAVIVPFNLNKNGKIEDEINKSKFGKILYINNPIIKIVEGDFYESGN</sequence>
<dbReference type="PANTHER" id="PTHR37306">
    <property type="entry name" value="COLICIN V PRODUCTION PROTEIN"/>
    <property type="match status" value="1"/>
</dbReference>
<comment type="subcellular location">
    <subcellularLocation>
        <location evidence="1">Membrane</location>
        <topology evidence="1">Multi-pass membrane protein</topology>
    </subcellularLocation>
</comment>
<dbReference type="InterPro" id="IPR003825">
    <property type="entry name" value="Colicin-V_CvpA"/>
</dbReference>
<evidence type="ECO:0000256" key="4">
    <source>
        <dbReference type="ARBA" id="ARBA00023136"/>
    </source>
</evidence>
<evidence type="ECO:0000256" key="1">
    <source>
        <dbReference type="ARBA" id="ARBA00004141"/>
    </source>
</evidence>
<evidence type="ECO:0008006" key="8">
    <source>
        <dbReference type="Google" id="ProtNLM"/>
    </source>
</evidence>
<keyword evidence="7" id="KW-1185">Reference proteome</keyword>
<evidence type="ECO:0000256" key="2">
    <source>
        <dbReference type="ARBA" id="ARBA00022692"/>
    </source>
</evidence>
<dbReference type="OrthoDB" id="1952171at2"/>
<organism evidence="6 7">
    <name type="scientific">Anaeromicrobium sediminis</name>
    <dbReference type="NCBI Taxonomy" id="1478221"/>
    <lineage>
        <taxon>Bacteria</taxon>
        <taxon>Bacillati</taxon>
        <taxon>Bacillota</taxon>
        <taxon>Clostridia</taxon>
        <taxon>Peptostreptococcales</taxon>
        <taxon>Thermotaleaceae</taxon>
        <taxon>Anaeromicrobium</taxon>
    </lineage>
</organism>
<dbReference type="EMBL" id="NIBG01000015">
    <property type="protein sequence ID" value="PAB58466.1"/>
    <property type="molecule type" value="Genomic_DNA"/>
</dbReference>
<feature type="transmembrane region" description="Helical" evidence="5">
    <location>
        <begin position="138"/>
        <end position="160"/>
    </location>
</feature>
<dbReference type="GO" id="GO:0016020">
    <property type="term" value="C:membrane"/>
    <property type="evidence" value="ECO:0007669"/>
    <property type="project" value="UniProtKB-SubCell"/>
</dbReference>
<dbReference type="AlphaFoldDB" id="A0A267MFZ1"/>
<keyword evidence="2 5" id="KW-0812">Transmembrane</keyword>
<name>A0A267MFZ1_9FIRM</name>
<dbReference type="PANTHER" id="PTHR37306:SF1">
    <property type="entry name" value="COLICIN V PRODUCTION PROTEIN"/>
    <property type="match status" value="1"/>
</dbReference>
<dbReference type="Proteomes" id="UP000216024">
    <property type="component" value="Unassembled WGS sequence"/>
</dbReference>
<dbReference type="Pfam" id="PF02674">
    <property type="entry name" value="Colicin_V"/>
    <property type="match status" value="1"/>
</dbReference>
<keyword evidence="4 5" id="KW-0472">Membrane</keyword>
<evidence type="ECO:0000313" key="7">
    <source>
        <dbReference type="Proteomes" id="UP000216024"/>
    </source>
</evidence>
<feature type="transmembrane region" description="Helical" evidence="5">
    <location>
        <begin position="95"/>
        <end position="118"/>
    </location>
</feature>
<dbReference type="GO" id="GO:0009403">
    <property type="term" value="P:toxin biosynthetic process"/>
    <property type="evidence" value="ECO:0007669"/>
    <property type="project" value="InterPro"/>
</dbReference>